<evidence type="ECO:0000256" key="5">
    <source>
        <dbReference type="ARBA" id="ARBA00023136"/>
    </source>
</evidence>
<dbReference type="Pfam" id="PF02743">
    <property type="entry name" value="dCache_1"/>
    <property type="match status" value="1"/>
</dbReference>
<keyword evidence="4 8" id="KW-1133">Transmembrane helix</keyword>
<gene>
    <name evidence="11" type="ORF">PQR62_09310</name>
</gene>
<evidence type="ECO:0000256" key="1">
    <source>
        <dbReference type="ARBA" id="ARBA00004651"/>
    </source>
</evidence>
<dbReference type="CDD" id="cd12912">
    <property type="entry name" value="PDC2_MCP_like"/>
    <property type="match status" value="1"/>
</dbReference>
<dbReference type="EMBL" id="JAQQFM010000004">
    <property type="protein sequence ID" value="MFL9924463.1"/>
    <property type="molecule type" value="Genomic_DNA"/>
</dbReference>
<feature type="domain" description="Methyl-accepting transducer" evidence="9">
    <location>
        <begin position="352"/>
        <end position="581"/>
    </location>
</feature>
<dbReference type="SUPFAM" id="SSF58104">
    <property type="entry name" value="Methyl-accepting chemotaxis protein (MCP) signaling domain"/>
    <property type="match status" value="1"/>
</dbReference>
<sequence>MFSSMRTKMLAITTGTVVIALAVTSATIYLIVRTDSMETIRQDLSAIAAGNTRALEEWISAKAVAVAATAATIEAGDPHGLTKQLQKGGGFALTTTGWQDKSFVADSSDLPATYDPTSRPWYADTAKTRMSQITKPYRSATGVPVVSLTAPIVRDGQVVGVVAGGVSLQTVSDVVGKIHPTPSSFGIVVDQNGVVLAYADAQFVLKPSDSISPALAYPALKALAGTEQLLRVNLGGADKLLLVRAIPGTSWLLAVALDLQEATTGLRSVLLASSVAVALMALLAALGSSVLTARSVRGLARVSDAMNEIGAGGSDLSKRLPVLGRDEVAKISISFNAFVGKIEGILREIKSGGEAMSVATREIDLGNHDLSARTESVAGTLEETSASLIELTGAVKSSAEASKHASELAHVASDAAKNGMHVMEGVVSTMSEIAGSSANIAEIISVIDGIAFQTNILALNAAVEAARAGENGRGFAVVASEVRSLAQRSATAAKEIKALIETSEAKVATGISRVQNAGKNMADIVHSIQRVATLIMEVDRSMSEQDLGISQINLAVGEIEQSTQQNAALVEEAAAASSVLNEHAQKLNGMVGGFKLTEISLQAEAPRRQQLLLDH</sequence>
<evidence type="ECO:0000256" key="8">
    <source>
        <dbReference type="SAM" id="Phobius"/>
    </source>
</evidence>
<dbReference type="Gene3D" id="3.30.450.20">
    <property type="entry name" value="PAS domain"/>
    <property type="match status" value="2"/>
</dbReference>
<keyword evidence="12" id="KW-1185">Reference proteome</keyword>
<dbReference type="PANTHER" id="PTHR43531:SF16">
    <property type="entry name" value="METHYL-ACCEPTING CHEMOTAXIS PROTEIN II"/>
    <property type="match status" value="1"/>
</dbReference>
<keyword evidence="5 8" id="KW-0472">Membrane</keyword>
<comment type="subcellular location">
    <subcellularLocation>
        <location evidence="1">Cell membrane</location>
        <topology evidence="1">Multi-pass membrane protein</topology>
    </subcellularLocation>
</comment>
<dbReference type="Gene3D" id="1.10.287.950">
    <property type="entry name" value="Methyl-accepting chemotaxis protein"/>
    <property type="match status" value="1"/>
</dbReference>
<evidence type="ECO:0000256" key="3">
    <source>
        <dbReference type="ARBA" id="ARBA00022692"/>
    </source>
</evidence>
<dbReference type="Pfam" id="PF00672">
    <property type="entry name" value="HAMP"/>
    <property type="match status" value="1"/>
</dbReference>
<dbReference type="InterPro" id="IPR051310">
    <property type="entry name" value="MCP_chemotaxis"/>
</dbReference>
<evidence type="ECO:0000256" key="6">
    <source>
        <dbReference type="ARBA" id="ARBA00029447"/>
    </source>
</evidence>
<dbReference type="InterPro" id="IPR004089">
    <property type="entry name" value="MCPsignal_dom"/>
</dbReference>
<dbReference type="PROSITE" id="PS50885">
    <property type="entry name" value="HAMP"/>
    <property type="match status" value="1"/>
</dbReference>
<dbReference type="InterPro" id="IPR029151">
    <property type="entry name" value="Sensor-like_sf"/>
</dbReference>
<dbReference type="InterPro" id="IPR003660">
    <property type="entry name" value="HAMP_dom"/>
</dbReference>
<dbReference type="SUPFAM" id="SSF103190">
    <property type="entry name" value="Sensory domain-like"/>
    <property type="match status" value="1"/>
</dbReference>
<keyword evidence="2" id="KW-1003">Cell membrane</keyword>
<feature type="domain" description="HAMP" evidence="10">
    <location>
        <begin position="293"/>
        <end position="347"/>
    </location>
</feature>
<dbReference type="SMART" id="SM00283">
    <property type="entry name" value="MA"/>
    <property type="match status" value="1"/>
</dbReference>
<protein>
    <submittedName>
        <fullName evidence="11">Methyl-accepting chemotaxis protein</fullName>
    </submittedName>
</protein>
<organism evidence="11 12">
    <name type="scientific">Herbaspirillum lusitanum</name>
    <dbReference type="NCBI Taxonomy" id="213312"/>
    <lineage>
        <taxon>Bacteria</taxon>
        <taxon>Pseudomonadati</taxon>
        <taxon>Pseudomonadota</taxon>
        <taxon>Betaproteobacteria</taxon>
        <taxon>Burkholderiales</taxon>
        <taxon>Oxalobacteraceae</taxon>
        <taxon>Herbaspirillum</taxon>
    </lineage>
</organism>
<reference evidence="11 12" key="1">
    <citation type="journal article" date="2024" name="Chem. Sci.">
        <title>Discovery of megapolipeptins by genome mining of a Burkholderiales bacteria collection.</title>
        <authorList>
            <person name="Paulo B.S."/>
            <person name="Recchia M.J.J."/>
            <person name="Lee S."/>
            <person name="Fergusson C.H."/>
            <person name="Romanowski S.B."/>
            <person name="Hernandez A."/>
            <person name="Krull N."/>
            <person name="Liu D.Y."/>
            <person name="Cavanagh H."/>
            <person name="Bos A."/>
            <person name="Gray C.A."/>
            <person name="Murphy B.T."/>
            <person name="Linington R.G."/>
            <person name="Eustaquio A.S."/>
        </authorList>
    </citation>
    <scope>NUCLEOTIDE SEQUENCE [LARGE SCALE GENOMIC DNA]</scope>
    <source>
        <strain evidence="11 12">RL21-008-BIB-A</strain>
    </source>
</reference>
<accession>A0ABW9A9P4</accession>
<dbReference type="PRINTS" id="PR00260">
    <property type="entry name" value="CHEMTRNSDUCR"/>
</dbReference>
<name>A0ABW9A9P4_9BURK</name>
<keyword evidence="7" id="KW-0807">Transducer</keyword>
<dbReference type="Pfam" id="PF00015">
    <property type="entry name" value="MCPsignal"/>
    <property type="match status" value="1"/>
</dbReference>
<dbReference type="InterPro" id="IPR033479">
    <property type="entry name" value="dCache_1"/>
</dbReference>
<keyword evidence="3 8" id="KW-0812">Transmembrane</keyword>
<evidence type="ECO:0000256" key="4">
    <source>
        <dbReference type="ARBA" id="ARBA00022989"/>
    </source>
</evidence>
<dbReference type="RefSeq" id="WP_408157143.1">
    <property type="nucleotide sequence ID" value="NZ_JAQQFM010000004.1"/>
</dbReference>
<comment type="similarity">
    <text evidence="6">Belongs to the methyl-accepting chemotaxis (MCP) protein family.</text>
</comment>
<dbReference type="PANTHER" id="PTHR43531">
    <property type="entry name" value="PROTEIN ICFG"/>
    <property type="match status" value="1"/>
</dbReference>
<evidence type="ECO:0000313" key="12">
    <source>
        <dbReference type="Proteomes" id="UP001629246"/>
    </source>
</evidence>
<dbReference type="SMART" id="SM00304">
    <property type="entry name" value="HAMP"/>
    <property type="match status" value="1"/>
</dbReference>
<dbReference type="Proteomes" id="UP001629246">
    <property type="component" value="Unassembled WGS sequence"/>
</dbReference>
<evidence type="ECO:0000256" key="7">
    <source>
        <dbReference type="PROSITE-ProRule" id="PRU00284"/>
    </source>
</evidence>
<feature type="transmembrane region" description="Helical" evidence="8">
    <location>
        <begin position="269"/>
        <end position="291"/>
    </location>
</feature>
<evidence type="ECO:0000259" key="9">
    <source>
        <dbReference type="PROSITE" id="PS50111"/>
    </source>
</evidence>
<evidence type="ECO:0000313" key="11">
    <source>
        <dbReference type="EMBL" id="MFL9924463.1"/>
    </source>
</evidence>
<dbReference type="InterPro" id="IPR004090">
    <property type="entry name" value="Chemotax_Me-accpt_rcpt"/>
</dbReference>
<evidence type="ECO:0000256" key="2">
    <source>
        <dbReference type="ARBA" id="ARBA00022475"/>
    </source>
</evidence>
<proteinExistence type="inferred from homology"/>
<dbReference type="CDD" id="cd06225">
    <property type="entry name" value="HAMP"/>
    <property type="match status" value="1"/>
</dbReference>
<evidence type="ECO:0000259" key="10">
    <source>
        <dbReference type="PROSITE" id="PS50885"/>
    </source>
</evidence>
<dbReference type="PROSITE" id="PS50111">
    <property type="entry name" value="CHEMOTAXIS_TRANSDUC_2"/>
    <property type="match status" value="1"/>
</dbReference>
<dbReference type="CDD" id="cd11386">
    <property type="entry name" value="MCP_signal"/>
    <property type="match status" value="1"/>
</dbReference>
<comment type="caution">
    <text evidence="11">The sequence shown here is derived from an EMBL/GenBank/DDBJ whole genome shotgun (WGS) entry which is preliminary data.</text>
</comment>